<keyword evidence="1" id="KW-0812">Transmembrane</keyword>
<dbReference type="RefSeq" id="WP_039250855.1">
    <property type="nucleotide sequence ID" value="NZ_JDRX01000037.1"/>
</dbReference>
<evidence type="ECO:0000313" key="3">
    <source>
        <dbReference type="Proteomes" id="UP000030016"/>
    </source>
</evidence>
<dbReference type="AlphaFoldDB" id="A0AA88ZK08"/>
<feature type="transmembrane region" description="Helical" evidence="1">
    <location>
        <begin position="176"/>
        <end position="194"/>
    </location>
</feature>
<name>A0AA88ZK08_CLONO</name>
<evidence type="ECO:0000313" key="2">
    <source>
        <dbReference type="EMBL" id="KGN00179.1"/>
    </source>
</evidence>
<dbReference type="Proteomes" id="UP000030016">
    <property type="component" value="Unassembled WGS sequence"/>
</dbReference>
<accession>A0AA88ZK08</accession>
<dbReference type="EMBL" id="JDRX01000037">
    <property type="protein sequence ID" value="KGN00179.1"/>
    <property type="molecule type" value="Genomic_DNA"/>
</dbReference>
<protein>
    <submittedName>
        <fullName evidence="2">Uncharacterized protein</fullName>
    </submittedName>
</protein>
<proteinExistence type="predicted"/>
<keyword evidence="1" id="KW-1133">Transmembrane helix</keyword>
<feature type="transmembrane region" description="Helical" evidence="1">
    <location>
        <begin position="148"/>
        <end position="170"/>
    </location>
</feature>
<sequence length="287" mass="31318">MLNEDYKQQAISDLKKIDLQYTNVFKKAVLDMERLQHIRTISVKTIQYIERYIIGLANRPRNYDTKIGEIKIRYVKFRDAMKEIQELERMQKGRHSAESVGIAGVLIGTGTAAFAPNAAIAVAMTFGTASTGTAIASLSGAAATNAALAWLGGGAIAAGGAGVVGGQILLTMAGPVGWIIGGVSLAGSLIAINLSNKEIAKKTEESIATIKKEMERIKEIDSQVISWNNETKILSNKLMQQLNRLKMNRKRDYNQFTENELNELASLMNSTEVLSKKIGETISGRNR</sequence>
<organism evidence="2 3">
    <name type="scientific">Clostridium novyi A str. 4570</name>
    <dbReference type="NCBI Taxonomy" id="1444290"/>
    <lineage>
        <taxon>Bacteria</taxon>
        <taxon>Bacillati</taxon>
        <taxon>Bacillota</taxon>
        <taxon>Clostridia</taxon>
        <taxon>Eubacteriales</taxon>
        <taxon>Clostridiaceae</taxon>
        <taxon>Clostridium</taxon>
    </lineage>
</organism>
<comment type="caution">
    <text evidence="2">The sequence shown here is derived from an EMBL/GenBank/DDBJ whole genome shotgun (WGS) entry which is preliminary data.</text>
</comment>
<keyword evidence="1" id="KW-0472">Membrane</keyword>
<gene>
    <name evidence="2" type="ORF">Z969_10030</name>
</gene>
<feature type="transmembrane region" description="Helical" evidence="1">
    <location>
        <begin position="97"/>
        <end position="114"/>
    </location>
</feature>
<evidence type="ECO:0000256" key="1">
    <source>
        <dbReference type="SAM" id="Phobius"/>
    </source>
</evidence>
<reference evidence="2 3" key="1">
    <citation type="submission" date="2014-01" db="EMBL/GenBank/DDBJ databases">
        <title>Plasmidome dynamics in the species complex Clostridium novyi sensu lato converts strains of independent lineages into distinctly different pathogens.</title>
        <authorList>
            <person name="Skarin H."/>
            <person name="Segerman B."/>
        </authorList>
    </citation>
    <scope>NUCLEOTIDE SEQUENCE [LARGE SCALE GENOMIC DNA]</scope>
    <source>
        <strain evidence="2 3">4570</strain>
    </source>
</reference>
<feature type="transmembrane region" description="Helical" evidence="1">
    <location>
        <begin position="120"/>
        <end position="141"/>
    </location>
</feature>